<reference evidence="3 4" key="1">
    <citation type="submission" date="2020-07" db="EMBL/GenBank/DDBJ databases">
        <title>Taxonomic revisions and descriptions of new bacterial species based on genomic comparisons in the high-G+C-content subgroup of the family Alcaligenaceae.</title>
        <authorList>
            <person name="Szabo A."/>
            <person name="Felfoldi T."/>
        </authorList>
    </citation>
    <scope>NUCLEOTIDE SEQUENCE [LARGE SCALE GENOMIC DNA]</scope>
    <source>
        <strain evidence="3 4">DSM 25264</strain>
    </source>
</reference>
<protein>
    <submittedName>
        <fullName evidence="3">Arylesterase</fullName>
    </submittedName>
</protein>
<dbReference type="Proteomes" id="UP000580517">
    <property type="component" value="Unassembled WGS sequence"/>
</dbReference>
<dbReference type="SUPFAM" id="SSF52266">
    <property type="entry name" value="SGNH hydrolase"/>
    <property type="match status" value="1"/>
</dbReference>
<dbReference type="PANTHER" id="PTHR30383">
    <property type="entry name" value="THIOESTERASE 1/PROTEASE 1/LYSOPHOSPHOLIPASE L1"/>
    <property type="match status" value="1"/>
</dbReference>
<dbReference type="AlphaFoldDB" id="A0A853FDN6"/>
<dbReference type="InterPro" id="IPR013830">
    <property type="entry name" value="SGNH_hydro"/>
</dbReference>
<dbReference type="OrthoDB" id="9786188at2"/>
<organism evidence="3 4">
    <name type="scientific">Allopusillimonas soli</name>
    <dbReference type="NCBI Taxonomy" id="659016"/>
    <lineage>
        <taxon>Bacteria</taxon>
        <taxon>Pseudomonadati</taxon>
        <taxon>Pseudomonadota</taxon>
        <taxon>Betaproteobacteria</taxon>
        <taxon>Burkholderiales</taxon>
        <taxon>Alcaligenaceae</taxon>
        <taxon>Allopusillimonas</taxon>
    </lineage>
</organism>
<name>A0A853FDN6_9BURK</name>
<dbReference type="EMBL" id="JACCEW010000002">
    <property type="protein sequence ID" value="NYT36621.1"/>
    <property type="molecule type" value="Genomic_DNA"/>
</dbReference>
<dbReference type="InterPro" id="IPR051532">
    <property type="entry name" value="Ester_Hydrolysis_Enzymes"/>
</dbReference>
<gene>
    <name evidence="3" type="ORF">H0A68_07030</name>
</gene>
<dbReference type="Gene3D" id="3.40.50.1110">
    <property type="entry name" value="SGNH hydrolase"/>
    <property type="match status" value="1"/>
</dbReference>
<dbReference type="CDD" id="cd01822">
    <property type="entry name" value="Lysophospholipase_L1_like"/>
    <property type="match status" value="1"/>
</dbReference>
<evidence type="ECO:0000256" key="1">
    <source>
        <dbReference type="SAM" id="SignalP"/>
    </source>
</evidence>
<accession>A0A853FDN6</accession>
<evidence type="ECO:0000313" key="3">
    <source>
        <dbReference type="EMBL" id="NYT36621.1"/>
    </source>
</evidence>
<dbReference type="PANTHER" id="PTHR30383:SF24">
    <property type="entry name" value="THIOESTERASE 1_PROTEASE 1_LYSOPHOSPHOLIPASE L1"/>
    <property type="match status" value="1"/>
</dbReference>
<feature type="domain" description="SGNH hydrolase-type esterase" evidence="2">
    <location>
        <begin position="36"/>
        <end position="195"/>
    </location>
</feature>
<proteinExistence type="predicted"/>
<keyword evidence="1" id="KW-0732">Signal</keyword>
<sequence length="213" mass="23740">MLIRWRSIVGILLGLFAFHVLAQDDASHIDARSILVVGDSLSAEYGLERDTGWVEIIAQRLREENTGYVLHNRSISGDTSSGGLARLPEALERFKPSIVIIELGSNDALRGLPLDMTQQNLSRMVIMSKKAGARVLLVGMQVPPNYGRAYTDRFRDIYTHIAKDQDVERVPFLLEGIALDRGLFQQDGLHPNEAAQPIMADTVWRHLAPMLTP</sequence>
<dbReference type="InterPro" id="IPR036514">
    <property type="entry name" value="SGNH_hydro_sf"/>
</dbReference>
<comment type="caution">
    <text evidence="3">The sequence shown here is derived from an EMBL/GenBank/DDBJ whole genome shotgun (WGS) entry which is preliminary data.</text>
</comment>
<dbReference type="Pfam" id="PF13472">
    <property type="entry name" value="Lipase_GDSL_2"/>
    <property type="match status" value="1"/>
</dbReference>
<evidence type="ECO:0000259" key="2">
    <source>
        <dbReference type="Pfam" id="PF13472"/>
    </source>
</evidence>
<keyword evidence="4" id="KW-1185">Reference proteome</keyword>
<dbReference type="GO" id="GO:0004622">
    <property type="term" value="F:phosphatidylcholine lysophospholipase activity"/>
    <property type="evidence" value="ECO:0007669"/>
    <property type="project" value="TreeGrafter"/>
</dbReference>
<feature type="chain" id="PRO_5032398933" evidence="1">
    <location>
        <begin position="23"/>
        <end position="213"/>
    </location>
</feature>
<evidence type="ECO:0000313" key="4">
    <source>
        <dbReference type="Proteomes" id="UP000580517"/>
    </source>
</evidence>
<feature type="signal peptide" evidence="1">
    <location>
        <begin position="1"/>
        <end position="22"/>
    </location>
</feature>